<sequence>MGGHGPHYFGEVFSIEDAGERVQVRARGPDGEIAYQCRWLVGADGAGSSVRSIIYPGLEPTPVFRALRTVHRVIDNSLDPAHVHFWPDPIGLLAWAHAWDDRLALGILRQEGEGISELHDRFIDSLEREHGVRLAPPDESADGRVLIGPAITNRYMPGCGRVLLTGEAAGFINPPLEGISTAISTGAKAGEAVARAHNVGVEPLKLYRELLAKEARACTDKWNPTRLLFGSPHEADLRAGFKALSQDAQHAVGGDLMRHMKTLKPYGWTRRSLWLGLIRFLTGRYPSGSWL</sequence>
<dbReference type="Gene3D" id="3.50.50.60">
    <property type="entry name" value="FAD/NAD(P)-binding domain"/>
    <property type="match status" value="1"/>
</dbReference>
<dbReference type="InterPro" id="IPR036188">
    <property type="entry name" value="FAD/NAD-bd_sf"/>
</dbReference>
<dbReference type="PRINTS" id="PR00420">
    <property type="entry name" value="RNGMNOXGNASE"/>
</dbReference>
<comment type="caution">
    <text evidence="1">The sequence shown here is derived from an EMBL/GenBank/DDBJ whole genome shotgun (WGS) entry which is preliminary data.</text>
</comment>
<dbReference type="AlphaFoldDB" id="A0A0F9DKX3"/>
<dbReference type="SUPFAM" id="SSF51905">
    <property type="entry name" value="FAD/NAD(P)-binding domain"/>
    <property type="match status" value="1"/>
</dbReference>
<dbReference type="PANTHER" id="PTHR42685:SF22">
    <property type="entry name" value="CONDITIONED MEDIUM FACTOR RECEPTOR 1"/>
    <property type="match status" value="1"/>
</dbReference>
<proteinExistence type="predicted"/>
<dbReference type="InterPro" id="IPR050407">
    <property type="entry name" value="Geranylgeranyl_reductase"/>
</dbReference>
<name>A0A0F9DKX3_9ZZZZ</name>
<evidence type="ECO:0000313" key="1">
    <source>
        <dbReference type="EMBL" id="KKL62264.1"/>
    </source>
</evidence>
<dbReference type="EMBL" id="LAZR01028545">
    <property type="protein sequence ID" value="KKL62264.1"/>
    <property type="molecule type" value="Genomic_DNA"/>
</dbReference>
<accession>A0A0F9DKX3</accession>
<organism evidence="1">
    <name type="scientific">marine sediment metagenome</name>
    <dbReference type="NCBI Taxonomy" id="412755"/>
    <lineage>
        <taxon>unclassified sequences</taxon>
        <taxon>metagenomes</taxon>
        <taxon>ecological metagenomes</taxon>
    </lineage>
</organism>
<reference evidence="1" key="1">
    <citation type="journal article" date="2015" name="Nature">
        <title>Complex archaea that bridge the gap between prokaryotes and eukaryotes.</title>
        <authorList>
            <person name="Spang A."/>
            <person name="Saw J.H."/>
            <person name="Jorgensen S.L."/>
            <person name="Zaremba-Niedzwiedzka K."/>
            <person name="Martijn J."/>
            <person name="Lind A.E."/>
            <person name="van Eijk R."/>
            <person name="Schleper C."/>
            <person name="Guy L."/>
            <person name="Ettema T.J."/>
        </authorList>
    </citation>
    <scope>NUCLEOTIDE SEQUENCE</scope>
</reference>
<dbReference type="PANTHER" id="PTHR42685">
    <property type="entry name" value="GERANYLGERANYL DIPHOSPHATE REDUCTASE"/>
    <property type="match status" value="1"/>
</dbReference>
<protein>
    <submittedName>
        <fullName evidence="1">Uncharacterized protein</fullName>
    </submittedName>
</protein>
<gene>
    <name evidence="1" type="ORF">LCGC14_2186920</name>
</gene>